<evidence type="ECO:0000313" key="4">
    <source>
        <dbReference type="EMBL" id="OIQ90500.1"/>
    </source>
</evidence>
<dbReference type="InterPro" id="IPR003819">
    <property type="entry name" value="TauD/TfdA-like"/>
</dbReference>
<gene>
    <name evidence="4" type="ORF">GALL_275800</name>
</gene>
<dbReference type="Gene3D" id="3.60.130.10">
    <property type="entry name" value="Clavaminate synthase-like"/>
    <property type="match status" value="1"/>
</dbReference>
<evidence type="ECO:0000256" key="1">
    <source>
        <dbReference type="ARBA" id="ARBA00023002"/>
    </source>
</evidence>
<dbReference type="SUPFAM" id="SSF51197">
    <property type="entry name" value="Clavaminate synthase-like"/>
    <property type="match status" value="1"/>
</dbReference>
<name>A0A1J5REF9_9ZZZZ</name>
<organism evidence="4">
    <name type="scientific">mine drainage metagenome</name>
    <dbReference type="NCBI Taxonomy" id="410659"/>
    <lineage>
        <taxon>unclassified sequences</taxon>
        <taxon>metagenomes</taxon>
        <taxon>ecological metagenomes</taxon>
    </lineage>
</organism>
<dbReference type="EMBL" id="MLJW01000289">
    <property type="protein sequence ID" value="OIQ90500.1"/>
    <property type="molecule type" value="Genomic_DNA"/>
</dbReference>
<sequence>MSVSPFDLDNHAGYAAWRADKLRQAPRSFGELVVEVNDPCALSAQERAAILARCRRANMAIYVSGRRDADKEIPRRLGRQLGLVALDGNHLADDDGISSLSVAEAGTRREFIPYTDRAISWHTDGYYNPPARTVRGMILHCVEAAQSGGDNRLLDHELAYLLLRDENPEFVRALSRPDAMTIPARVEGDAADVARADQPGPVFSVDDRGFLHMRYTARTRSIVWRDDADTRAALACLEDILKRGTPWTHQGRLAPGMGLVCNNVLHERSGFKDGPARRRLLYRARYYQRISG</sequence>
<dbReference type="Pfam" id="PF02668">
    <property type="entry name" value="TauD"/>
    <property type="match status" value="1"/>
</dbReference>
<keyword evidence="2" id="KW-0045">Antibiotic biosynthesis</keyword>
<comment type="caution">
    <text evidence="4">The sequence shown here is derived from an EMBL/GenBank/DDBJ whole genome shotgun (WGS) entry which is preliminary data.</text>
</comment>
<dbReference type="GO" id="GO:0051213">
    <property type="term" value="F:dioxygenase activity"/>
    <property type="evidence" value="ECO:0007669"/>
    <property type="project" value="UniProtKB-KW"/>
</dbReference>
<evidence type="ECO:0000259" key="3">
    <source>
        <dbReference type="Pfam" id="PF02668"/>
    </source>
</evidence>
<dbReference type="PANTHER" id="PTHR10696">
    <property type="entry name" value="GAMMA-BUTYROBETAINE HYDROXYLASE-RELATED"/>
    <property type="match status" value="1"/>
</dbReference>
<proteinExistence type="predicted"/>
<dbReference type="PANTHER" id="PTHR10696:SF56">
    <property type="entry name" value="TAUD_TFDA-LIKE DOMAIN-CONTAINING PROTEIN"/>
    <property type="match status" value="1"/>
</dbReference>
<dbReference type="InterPro" id="IPR050411">
    <property type="entry name" value="AlphaKG_dependent_hydroxylases"/>
</dbReference>
<keyword evidence="4" id="KW-0223">Dioxygenase</keyword>
<evidence type="ECO:0000256" key="2">
    <source>
        <dbReference type="ARBA" id="ARBA00023194"/>
    </source>
</evidence>
<feature type="domain" description="TauD/TfdA-like" evidence="3">
    <location>
        <begin position="26"/>
        <end position="284"/>
    </location>
</feature>
<keyword evidence="1" id="KW-0560">Oxidoreductase</keyword>
<reference evidence="4" key="1">
    <citation type="submission" date="2016-10" db="EMBL/GenBank/DDBJ databases">
        <title>Sequence of Gallionella enrichment culture.</title>
        <authorList>
            <person name="Poehlein A."/>
            <person name="Muehling M."/>
            <person name="Daniel R."/>
        </authorList>
    </citation>
    <scope>NUCLEOTIDE SEQUENCE</scope>
</reference>
<accession>A0A1J5REF9</accession>
<dbReference type="InterPro" id="IPR042098">
    <property type="entry name" value="TauD-like_sf"/>
</dbReference>
<protein>
    <submittedName>
        <fullName evidence="4">Taurine catabolism dioxygenase TauD, TfdA family</fullName>
    </submittedName>
</protein>
<dbReference type="AlphaFoldDB" id="A0A1J5REF9"/>
<dbReference type="GO" id="GO:0017000">
    <property type="term" value="P:antibiotic biosynthetic process"/>
    <property type="evidence" value="ECO:0007669"/>
    <property type="project" value="UniProtKB-KW"/>
</dbReference>